<keyword evidence="4" id="KW-1185">Reference proteome</keyword>
<dbReference type="Proteomes" id="UP000625210">
    <property type="component" value="Unassembled WGS sequence"/>
</dbReference>
<dbReference type="SUPFAM" id="SSF53800">
    <property type="entry name" value="Chelatase"/>
    <property type="match status" value="1"/>
</dbReference>
<dbReference type="Gene3D" id="3.40.50.1400">
    <property type="match status" value="2"/>
</dbReference>
<name>A0A8J2Y9L5_9BACL</name>
<accession>A0A8J2Y9L5</accession>
<dbReference type="PANTHER" id="PTHR33542:SF3">
    <property type="entry name" value="SIROHYDROCHLORIN FERROCHELATASE, CHLOROPLASTIC"/>
    <property type="match status" value="1"/>
</dbReference>
<keyword evidence="1" id="KW-0479">Metal-binding</keyword>
<reference evidence="3" key="1">
    <citation type="journal article" date="2014" name="Int. J. Syst. Evol. Microbiol.">
        <title>Complete genome sequence of Corynebacterium casei LMG S-19264T (=DSM 44701T), isolated from a smear-ripened cheese.</title>
        <authorList>
            <consortium name="US DOE Joint Genome Institute (JGI-PGF)"/>
            <person name="Walter F."/>
            <person name="Albersmeier A."/>
            <person name="Kalinowski J."/>
            <person name="Ruckert C."/>
        </authorList>
    </citation>
    <scope>NUCLEOTIDE SEQUENCE</scope>
    <source>
        <strain evidence="3">CGMCC 1.15179</strain>
    </source>
</reference>
<dbReference type="CDD" id="cd03416">
    <property type="entry name" value="CbiX_SirB_N"/>
    <property type="match status" value="1"/>
</dbReference>
<dbReference type="PANTHER" id="PTHR33542">
    <property type="entry name" value="SIROHYDROCHLORIN FERROCHELATASE, CHLOROPLASTIC"/>
    <property type="match status" value="1"/>
</dbReference>
<keyword evidence="2" id="KW-0456">Lyase</keyword>
<organism evidence="3 4">
    <name type="scientific">Marinithermofilum abyssi</name>
    <dbReference type="NCBI Taxonomy" id="1571185"/>
    <lineage>
        <taxon>Bacteria</taxon>
        <taxon>Bacillati</taxon>
        <taxon>Bacillota</taxon>
        <taxon>Bacilli</taxon>
        <taxon>Bacillales</taxon>
        <taxon>Thermoactinomycetaceae</taxon>
        <taxon>Marinithermofilum</taxon>
    </lineage>
</organism>
<dbReference type="RefSeq" id="WP_188648710.1">
    <property type="nucleotide sequence ID" value="NZ_BMHQ01000012.1"/>
</dbReference>
<evidence type="ECO:0000313" key="3">
    <source>
        <dbReference type="EMBL" id="GGE25894.1"/>
    </source>
</evidence>
<comment type="caution">
    <text evidence="3">The sequence shown here is derived from an EMBL/GenBank/DDBJ whole genome shotgun (WGS) entry which is preliminary data.</text>
</comment>
<dbReference type="InterPro" id="IPR050963">
    <property type="entry name" value="Sirohydro_Cobaltochel/CbiX"/>
</dbReference>
<dbReference type="AlphaFoldDB" id="A0A8J2Y9L5"/>
<evidence type="ECO:0000313" key="4">
    <source>
        <dbReference type="Proteomes" id="UP000625210"/>
    </source>
</evidence>
<dbReference type="GO" id="GO:0016829">
    <property type="term" value="F:lyase activity"/>
    <property type="evidence" value="ECO:0007669"/>
    <property type="project" value="UniProtKB-KW"/>
</dbReference>
<dbReference type="InterPro" id="IPR002762">
    <property type="entry name" value="CbiX-like"/>
</dbReference>
<evidence type="ECO:0000256" key="2">
    <source>
        <dbReference type="ARBA" id="ARBA00023239"/>
    </source>
</evidence>
<protein>
    <recommendedName>
        <fullName evidence="5">Cobalamin biosynthesis protein CbiX</fullName>
    </recommendedName>
</protein>
<evidence type="ECO:0000256" key="1">
    <source>
        <dbReference type="ARBA" id="ARBA00022723"/>
    </source>
</evidence>
<sequence>MSVQEKRGVLVLAHGSRNSAWVQEVDDAVGAVESNLPVEIGYLELVEGRSIADGIRRLEAKGVAHILAIPLFVSSGSTHLEEIRWALGLQETTRAESCLPPISVHARMEWGRAMDDHPLMLDILSERAERLSRHSEEETLLLVAHGSTQPGFRDEWEKGLSSLAMGLQQRFGFRQTDFAMVSADDVAEKAGNLAEKGELLVLPVFLSKGYFTKKVIPQLLEGIPCQYEGITYLPHPSVSRWLEEQIREYNP</sequence>
<dbReference type="Pfam" id="PF01903">
    <property type="entry name" value="CbiX"/>
    <property type="match status" value="2"/>
</dbReference>
<evidence type="ECO:0008006" key="5">
    <source>
        <dbReference type="Google" id="ProtNLM"/>
    </source>
</evidence>
<gene>
    <name evidence="3" type="ORF">GCM10011571_30040</name>
</gene>
<dbReference type="GO" id="GO:0046872">
    <property type="term" value="F:metal ion binding"/>
    <property type="evidence" value="ECO:0007669"/>
    <property type="project" value="UniProtKB-KW"/>
</dbReference>
<proteinExistence type="predicted"/>
<reference evidence="3" key="2">
    <citation type="submission" date="2020-09" db="EMBL/GenBank/DDBJ databases">
        <authorList>
            <person name="Sun Q."/>
            <person name="Zhou Y."/>
        </authorList>
    </citation>
    <scope>NUCLEOTIDE SEQUENCE</scope>
    <source>
        <strain evidence="3">CGMCC 1.15179</strain>
    </source>
</reference>
<dbReference type="EMBL" id="BMHQ01000012">
    <property type="protein sequence ID" value="GGE25894.1"/>
    <property type="molecule type" value="Genomic_DNA"/>
</dbReference>